<comment type="caution">
    <text evidence="2">The sequence shown here is derived from an EMBL/GenBank/DDBJ whole genome shotgun (WGS) entry which is preliminary data.</text>
</comment>
<name>A0A7J6SLF4_PEROL</name>
<proteinExistence type="predicted"/>
<dbReference type="Proteomes" id="UP000574390">
    <property type="component" value="Unassembled WGS sequence"/>
</dbReference>
<dbReference type="AlphaFoldDB" id="A0A7J6SLF4"/>
<sequence>MFARTTLTTMLFALARATETQREASFDPVADPKMNAVLGKIEQDIHDLSNTESAPAIPEDSLQIPASLLQEKDGRGVGLEQTLQGLDAVANNQQKLLQDTTSQLSDIQHHLDSLFTVHA</sequence>
<accession>A0A7J6SLF4</accession>
<evidence type="ECO:0000313" key="3">
    <source>
        <dbReference type="Proteomes" id="UP000574390"/>
    </source>
</evidence>
<evidence type="ECO:0000256" key="1">
    <source>
        <dbReference type="SAM" id="SignalP"/>
    </source>
</evidence>
<reference evidence="2 3" key="1">
    <citation type="submission" date="2020-04" db="EMBL/GenBank/DDBJ databases">
        <title>Perkinsus olseni comparative genomics.</title>
        <authorList>
            <person name="Bogema D.R."/>
        </authorList>
    </citation>
    <scope>NUCLEOTIDE SEQUENCE [LARGE SCALE GENOMIC DNA]</scope>
    <source>
        <strain evidence="2">ATCC PRA-205</strain>
    </source>
</reference>
<feature type="signal peptide" evidence="1">
    <location>
        <begin position="1"/>
        <end position="17"/>
    </location>
</feature>
<organism evidence="2 3">
    <name type="scientific">Perkinsus olseni</name>
    <name type="common">Perkinsus atlanticus</name>
    <dbReference type="NCBI Taxonomy" id="32597"/>
    <lineage>
        <taxon>Eukaryota</taxon>
        <taxon>Sar</taxon>
        <taxon>Alveolata</taxon>
        <taxon>Perkinsozoa</taxon>
        <taxon>Perkinsea</taxon>
        <taxon>Perkinsida</taxon>
        <taxon>Perkinsidae</taxon>
        <taxon>Perkinsus</taxon>
    </lineage>
</organism>
<gene>
    <name evidence="2" type="ORF">FOZ62_024706</name>
</gene>
<evidence type="ECO:0000313" key="2">
    <source>
        <dbReference type="EMBL" id="KAF4733768.1"/>
    </source>
</evidence>
<keyword evidence="1" id="KW-0732">Signal</keyword>
<feature type="chain" id="PRO_5029761837" evidence="1">
    <location>
        <begin position="18"/>
        <end position="119"/>
    </location>
</feature>
<dbReference type="EMBL" id="JABANM010013795">
    <property type="protein sequence ID" value="KAF4733768.1"/>
    <property type="molecule type" value="Genomic_DNA"/>
</dbReference>
<protein>
    <submittedName>
        <fullName evidence="2">Uncharacterized protein</fullName>
    </submittedName>
</protein>